<dbReference type="Ensembl" id="ENSSMRT00000032255.1">
    <property type="protein sequence ID" value="ENSSMRP00000027625.1"/>
    <property type="gene ID" value="ENSSMRG00000021302.1"/>
</dbReference>
<protein>
    <submittedName>
        <fullName evidence="2">Uncharacterized protein</fullName>
    </submittedName>
</protein>
<name>A0A8D0E8D2_SALMN</name>
<proteinExistence type="predicted"/>
<keyword evidence="3" id="KW-1185">Reference proteome</keyword>
<organism evidence="2 3">
    <name type="scientific">Salvator merianae</name>
    <name type="common">Argentine black and white tegu</name>
    <name type="synonym">Tupinambis merianae</name>
    <dbReference type="NCBI Taxonomy" id="96440"/>
    <lineage>
        <taxon>Eukaryota</taxon>
        <taxon>Metazoa</taxon>
        <taxon>Chordata</taxon>
        <taxon>Craniata</taxon>
        <taxon>Vertebrata</taxon>
        <taxon>Euteleostomi</taxon>
        <taxon>Lepidosauria</taxon>
        <taxon>Squamata</taxon>
        <taxon>Bifurcata</taxon>
        <taxon>Unidentata</taxon>
        <taxon>Episquamata</taxon>
        <taxon>Laterata</taxon>
        <taxon>Teiioidea</taxon>
        <taxon>Teiidae</taxon>
        <taxon>Salvator</taxon>
    </lineage>
</organism>
<evidence type="ECO:0000313" key="2">
    <source>
        <dbReference type="Ensembl" id="ENSSMRP00000027625.1"/>
    </source>
</evidence>
<dbReference type="GeneTree" id="ENSGT00960000189707"/>
<dbReference type="Proteomes" id="UP000694421">
    <property type="component" value="Unplaced"/>
</dbReference>
<reference evidence="2" key="1">
    <citation type="submission" date="2025-08" db="UniProtKB">
        <authorList>
            <consortium name="Ensembl"/>
        </authorList>
    </citation>
    <scope>IDENTIFICATION</scope>
</reference>
<sequence length="70" mass="7748">MSRVPLGKVLLRNVIRHTDAHNKVGKRVVNNLNPAILDGKTKQRHPLGQGEGSASKLLQVRPQVYSRSVN</sequence>
<reference evidence="2" key="2">
    <citation type="submission" date="2025-09" db="UniProtKB">
        <authorList>
            <consortium name="Ensembl"/>
        </authorList>
    </citation>
    <scope>IDENTIFICATION</scope>
</reference>
<accession>A0A8D0E8D2</accession>
<evidence type="ECO:0000313" key="3">
    <source>
        <dbReference type="Proteomes" id="UP000694421"/>
    </source>
</evidence>
<evidence type="ECO:0000256" key="1">
    <source>
        <dbReference type="SAM" id="MobiDB-lite"/>
    </source>
</evidence>
<dbReference type="AlphaFoldDB" id="A0A8D0E8D2"/>
<feature type="region of interest" description="Disordered" evidence="1">
    <location>
        <begin position="38"/>
        <end position="70"/>
    </location>
</feature>